<dbReference type="FunFam" id="3.30.360.10:FF:000005">
    <property type="entry name" value="Homoserine dehydrogenase"/>
    <property type="match status" value="1"/>
</dbReference>
<evidence type="ECO:0000256" key="4">
    <source>
        <dbReference type="ARBA" id="ARBA00013213"/>
    </source>
</evidence>
<dbReference type="UniPathway" id="UPA00051">
    <property type="reaction ID" value="UER00465"/>
</dbReference>
<dbReference type="GO" id="GO:0050661">
    <property type="term" value="F:NADP binding"/>
    <property type="evidence" value="ECO:0007669"/>
    <property type="project" value="InterPro"/>
</dbReference>
<evidence type="ECO:0000256" key="15">
    <source>
        <dbReference type="RuleBase" id="RU004171"/>
    </source>
</evidence>
<protein>
    <recommendedName>
        <fullName evidence="5 14">Homoserine dehydrogenase</fullName>
        <ecNumber evidence="4 14">1.1.1.3</ecNumber>
    </recommendedName>
</protein>
<dbReference type="UniPathway" id="UPA00050">
    <property type="reaction ID" value="UER00063"/>
</dbReference>
<evidence type="ECO:0000256" key="10">
    <source>
        <dbReference type="ARBA" id="ARBA00023167"/>
    </source>
</evidence>
<keyword evidence="9" id="KW-0915">Sodium</keyword>
<evidence type="ECO:0000256" key="5">
    <source>
        <dbReference type="ARBA" id="ARBA00013376"/>
    </source>
</evidence>
<evidence type="ECO:0000256" key="8">
    <source>
        <dbReference type="ARBA" id="ARBA00023002"/>
    </source>
</evidence>
<evidence type="ECO:0000256" key="7">
    <source>
        <dbReference type="ARBA" id="ARBA00022697"/>
    </source>
</evidence>
<evidence type="ECO:0000256" key="11">
    <source>
        <dbReference type="ARBA" id="ARBA00048841"/>
    </source>
</evidence>
<dbReference type="SUPFAM" id="SSF55347">
    <property type="entry name" value="Glyceraldehyde-3-phosphate dehydrogenase-like, C-terminal domain"/>
    <property type="match status" value="1"/>
</dbReference>
<evidence type="ECO:0000256" key="13">
    <source>
        <dbReference type="PIRSR" id="PIRSR000098-2"/>
    </source>
</evidence>
<evidence type="ECO:0000259" key="17">
    <source>
        <dbReference type="Pfam" id="PF03447"/>
    </source>
</evidence>
<comment type="pathway">
    <text evidence="2 14">Amino-acid biosynthesis; L-methionine biosynthesis via de novo pathway; L-homoserine from L-aspartate: step 3/3.</text>
</comment>
<dbReference type="SUPFAM" id="SSF51735">
    <property type="entry name" value="NAD(P)-binding Rossmann-fold domains"/>
    <property type="match status" value="1"/>
</dbReference>
<feature type="binding site" evidence="13">
    <location>
        <position position="102"/>
    </location>
    <ligand>
        <name>NADPH</name>
        <dbReference type="ChEBI" id="CHEBI:57783"/>
    </ligand>
</feature>
<accession>A0A1T4M7G2</accession>
<keyword evidence="6 14" id="KW-0028">Amino-acid biosynthesis</keyword>
<reference evidence="18 19" key="1">
    <citation type="submission" date="2017-02" db="EMBL/GenBank/DDBJ databases">
        <authorList>
            <person name="Peterson S.W."/>
        </authorList>
    </citation>
    <scope>NUCLEOTIDE SEQUENCE [LARGE SCALE GENOMIC DNA]</scope>
    <source>
        <strain evidence="18 19">DSM 15102</strain>
    </source>
</reference>
<evidence type="ECO:0000256" key="1">
    <source>
        <dbReference type="ARBA" id="ARBA00005056"/>
    </source>
</evidence>
<keyword evidence="13 14" id="KW-0521">NADP</keyword>
<dbReference type="OrthoDB" id="9808167at2"/>
<evidence type="ECO:0000313" key="18">
    <source>
        <dbReference type="EMBL" id="SJZ62970.1"/>
    </source>
</evidence>
<dbReference type="Pfam" id="PF00742">
    <property type="entry name" value="Homoserine_dh"/>
    <property type="match status" value="1"/>
</dbReference>
<comment type="catalytic activity">
    <reaction evidence="11">
        <text>L-homoserine + NADP(+) = L-aspartate 4-semialdehyde + NADPH + H(+)</text>
        <dbReference type="Rhea" id="RHEA:15761"/>
        <dbReference type="ChEBI" id="CHEBI:15378"/>
        <dbReference type="ChEBI" id="CHEBI:57476"/>
        <dbReference type="ChEBI" id="CHEBI:57783"/>
        <dbReference type="ChEBI" id="CHEBI:58349"/>
        <dbReference type="ChEBI" id="CHEBI:537519"/>
        <dbReference type="EC" id="1.1.1.3"/>
    </reaction>
    <physiologicalReaction direction="right-to-left" evidence="11">
        <dbReference type="Rhea" id="RHEA:15763"/>
    </physiologicalReaction>
</comment>
<dbReference type="InterPro" id="IPR001342">
    <property type="entry name" value="HDH_cat"/>
</dbReference>
<evidence type="ECO:0000256" key="2">
    <source>
        <dbReference type="ARBA" id="ARBA00005062"/>
    </source>
</evidence>
<dbReference type="PANTHER" id="PTHR43331:SF1">
    <property type="entry name" value="HOMOSERINE DEHYDROGENASE"/>
    <property type="match status" value="1"/>
</dbReference>
<dbReference type="Pfam" id="PF03447">
    <property type="entry name" value="NAD_binding_3"/>
    <property type="match status" value="1"/>
</dbReference>
<dbReference type="Proteomes" id="UP000196365">
    <property type="component" value="Unassembled WGS sequence"/>
</dbReference>
<dbReference type="Gene3D" id="3.40.50.720">
    <property type="entry name" value="NAD(P)-binding Rossmann-like Domain"/>
    <property type="match status" value="1"/>
</dbReference>
<dbReference type="InterPro" id="IPR005106">
    <property type="entry name" value="Asp/hSer_DH_NAD-bd"/>
</dbReference>
<dbReference type="NCBIfam" id="NF004976">
    <property type="entry name" value="PRK06349.1"/>
    <property type="match status" value="1"/>
</dbReference>
<evidence type="ECO:0000256" key="6">
    <source>
        <dbReference type="ARBA" id="ARBA00022605"/>
    </source>
</evidence>
<keyword evidence="7 14" id="KW-0791">Threonine biosynthesis</keyword>
<dbReference type="GO" id="GO:0004412">
    <property type="term" value="F:homoserine dehydrogenase activity"/>
    <property type="evidence" value="ECO:0007669"/>
    <property type="project" value="UniProtKB-EC"/>
</dbReference>
<comment type="pathway">
    <text evidence="1 14">Amino-acid biosynthesis; L-threonine biosynthesis; L-threonine from L-aspartate: step 3/5.</text>
</comment>
<feature type="domain" description="Aspartate/homoserine dehydrogenase NAD-binding" evidence="17">
    <location>
        <begin position="7"/>
        <end position="126"/>
    </location>
</feature>
<dbReference type="Gene3D" id="3.30.360.10">
    <property type="entry name" value="Dihydrodipicolinate Reductase, domain 2"/>
    <property type="match status" value="1"/>
</dbReference>
<dbReference type="PIRSF" id="PIRSF000098">
    <property type="entry name" value="Homoser_dehydrog"/>
    <property type="match status" value="1"/>
</dbReference>
<evidence type="ECO:0000313" key="19">
    <source>
        <dbReference type="Proteomes" id="UP000196365"/>
    </source>
</evidence>
<dbReference type="AlphaFoldDB" id="A0A1T4M7G2"/>
<dbReference type="InterPro" id="IPR019811">
    <property type="entry name" value="HDH_CS"/>
</dbReference>
<dbReference type="InterPro" id="IPR016204">
    <property type="entry name" value="HDH"/>
</dbReference>
<keyword evidence="8 14" id="KW-0560">Oxidoreductase</keyword>
<evidence type="ECO:0000259" key="16">
    <source>
        <dbReference type="Pfam" id="PF00742"/>
    </source>
</evidence>
<feature type="domain" description="Homoserine dehydrogenase catalytic" evidence="16">
    <location>
        <begin position="134"/>
        <end position="312"/>
    </location>
</feature>
<dbReference type="RefSeq" id="WP_087678665.1">
    <property type="nucleotide sequence ID" value="NZ_FUWV01000006.1"/>
</dbReference>
<evidence type="ECO:0000256" key="12">
    <source>
        <dbReference type="PIRSR" id="PIRSR000098-1"/>
    </source>
</evidence>
<feature type="binding site" evidence="13">
    <location>
        <begin position="6"/>
        <end position="13"/>
    </location>
    <ligand>
        <name>NADP(+)</name>
        <dbReference type="ChEBI" id="CHEBI:58349"/>
    </ligand>
</feature>
<feature type="active site" description="Proton donor" evidence="12">
    <location>
        <position position="202"/>
    </location>
</feature>
<dbReference type="GO" id="GO:0009088">
    <property type="term" value="P:threonine biosynthetic process"/>
    <property type="evidence" value="ECO:0007669"/>
    <property type="project" value="UniProtKB-UniPathway"/>
</dbReference>
<dbReference type="InterPro" id="IPR036291">
    <property type="entry name" value="NAD(P)-bd_dom_sf"/>
</dbReference>
<sequence length="413" mass="46856">MKIGLLGLGTVGTGVFEIIQKRKEYLQKLYGQSLDIVKILVKDKSKKRQIEGVQDLLTTDPYDILKDPEIDLIIELIGGDQEAYEYMKYALQNGKHVVTANKAVVALHMKEFLALARKNKKAFLFEASVGGGIPLLKPLRQCSLLNDFYEIKGILNGTSNFILTKMAEEDLDFHEALKQAQHLGYAEIDPTDDIKGADVARKLAILASLAFHKDITLENIIYRGIRHIDKKDIYYLKDQGYSVKYFGKAITDREKVSAVVEPVLFQKISQFERVKDSFNMVSVKGDHLEELRFYGEGAGKNASANAVVCDVIDILIESYQRDFVVLEEQKPSTNGQLIEGKYFIRVNLKESSHSCHIFNLAYQNGISIKEICKLSSQRRILITEKTNVERMQSFIQNLKNLQTSFFAARIEEE</sequence>
<name>A0A1T4M7G2_9FIRM</name>
<keyword evidence="19" id="KW-1185">Reference proteome</keyword>
<gene>
    <name evidence="18" type="ORF">SAMN02745973_01228</name>
</gene>
<comment type="similarity">
    <text evidence="3 15">Belongs to the homoserine dehydrogenase family.</text>
</comment>
<proteinExistence type="inferred from homology"/>
<evidence type="ECO:0000256" key="3">
    <source>
        <dbReference type="ARBA" id="ARBA00006753"/>
    </source>
</evidence>
<dbReference type="Gene3D" id="3.30.70.260">
    <property type="match status" value="1"/>
</dbReference>
<dbReference type="EC" id="1.1.1.3" evidence="4 14"/>
<dbReference type="PANTHER" id="PTHR43331">
    <property type="entry name" value="HOMOSERINE DEHYDROGENASE"/>
    <property type="match status" value="1"/>
</dbReference>
<evidence type="ECO:0000256" key="9">
    <source>
        <dbReference type="ARBA" id="ARBA00023053"/>
    </source>
</evidence>
<keyword evidence="10 14" id="KW-0486">Methionine biosynthesis</keyword>
<dbReference type="GO" id="GO:0009086">
    <property type="term" value="P:methionine biosynthetic process"/>
    <property type="evidence" value="ECO:0007669"/>
    <property type="project" value="UniProtKB-KW"/>
</dbReference>
<organism evidence="18 19">
    <name type="scientific">Garciella nitratireducens DSM 15102</name>
    <dbReference type="NCBI Taxonomy" id="1121911"/>
    <lineage>
        <taxon>Bacteria</taxon>
        <taxon>Bacillati</taxon>
        <taxon>Bacillota</taxon>
        <taxon>Clostridia</taxon>
        <taxon>Eubacteriales</taxon>
        <taxon>Eubacteriaceae</taxon>
        <taxon>Garciella</taxon>
    </lineage>
</organism>
<dbReference type="PROSITE" id="PS01042">
    <property type="entry name" value="HOMOSER_DHGENASE"/>
    <property type="match status" value="1"/>
</dbReference>
<dbReference type="EMBL" id="FUWV01000006">
    <property type="protein sequence ID" value="SJZ62970.1"/>
    <property type="molecule type" value="Genomic_DNA"/>
</dbReference>
<evidence type="ECO:0000256" key="14">
    <source>
        <dbReference type="RuleBase" id="RU000579"/>
    </source>
</evidence>
<feature type="binding site" evidence="13">
    <location>
        <position position="187"/>
    </location>
    <ligand>
        <name>L-homoserine</name>
        <dbReference type="ChEBI" id="CHEBI:57476"/>
    </ligand>
</feature>